<evidence type="ECO:0000256" key="1">
    <source>
        <dbReference type="SAM" id="MobiDB-lite"/>
    </source>
</evidence>
<sequence length="138" mass="15175">MRTSVTNGFICSALGFEPKVLHAGLARVASWLKTGNADKIAASNTDGLTYSRSERCEFDLSRKIHRTFPPGLPTMSKRPNDFRFGCGAWIFVSAALGPAGRVRVPRDPRKIPRDPQKIPRDPQTEIERLEGGGDVLVV</sequence>
<feature type="region of interest" description="Disordered" evidence="1">
    <location>
        <begin position="101"/>
        <end position="138"/>
    </location>
</feature>
<proteinExistence type="predicted"/>
<name>A0A4C1TMV3_EUMVA</name>
<dbReference type="EMBL" id="BGZK01000073">
    <property type="protein sequence ID" value="GBP15636.1"/>
    <property type="molecule type" value="Genomic_DNA"/>
</dbReference>
<protein>
    <submittedName>
        <fullName evidence="2">Uncharacterized protein</fullName>
    </submittedName>
</protein>
<feature type="compositionally biased region" description="Basic and acidic residues" evidence="1">
    <location>
        <begin position="104"/>
        <end position="131"/>
    </location>
</feature>
<dbReference type="AlphaFoldDB" id="A0A4C1TMV3"/>
<reference evidence="2 3" key="1">
    <citation type="journal article" date="2019" name="Commun. Biol.">
        <title>The bagworm genome reveals a unique fibroin gene that provides high tensile strength.</title>
        <authorList>
            <person name="Kono N."/>
            <person name="Nakamura H."/>
            <person name="Ohtoshi R."/>
            <person name="Tomita M."/>
            <person name="Numata K."/>
            <person name="Arakawa K."/>
        </authorList>
    </citation>
    <scope>NUCLEOTIDE SEQUENCE [LARGE SCALE GENOMIC DNA]</scope>
</reference>
<dbReference type="Proteomes" id="UP000299102">
    <property type="component" value="Unassembled WGS sequence"/>
</dbReference>
<evidence type="ECO:0000313" key="2">
    <source>
        <dbReference type="EMBL" id="GBP15636.1"/>
    </source>
</evidence>
<keyword evidence="3" id="KW-1185">Reference proteome</keyword>
<evidence type="ECO:0000313" key="3">
    <source>
        <dbReference type="Proteomes" id="UP000299102"/>
    </source>
</evidence>
<accession>A0A4C1TMV3</accession>
<comment type="caution">
    <text evidence="2">The sequence shown here is derived from an EMBL/GenBank/DDBJ whole genome shotgun (WGS) entry which is preliminary data.</text>
</comment>
<organism evidence="2 3">
    <name type="scientific">Eumeta variegata</name>
    <name type="common">Bagworm moth</name>
    <name type="synonym">Eumeta japonica</name>
    <dbReference type="NCBI Taxonomy" id="151549"/>
    <lineage>
        <taxon>Eukaryota</taxon>
        <taxon>Metazoa</taxon>
        <taxon>Ecdysozoa</taxon>
        <taxon>Arthropoda</taxon>
        <taxon>Hexapoda</taxon>
        <taxon>Insecta</taxon>
        <taxon>Pterygota</taxon>
        <taxon>Neoptera</taxon>
        <taxon>Endopterygota</taxon>
        <taxon>Lepidoptera</taxon>
        <taxon>Glossata</taxon>
        <taxon>Ditrysia</taxon>
        <taxon>Tineoidea</taxon>
        <taxon>Psychidae</taxon>
        <taxon>Oiketicinae</taxon>
        <taxon>Eumeta</taxon>
    </lineage>
</organism>
<gene>
    <name evidence="2" type="ORF">EVAR_5330_1</name>
</gene>